<comment type="caution">
    <text evidence="1">The sequence shown here is derived from an EMBL/GenBank/DDBJ whole genome shotgun (WGS) entry which is preliminary data.</text>
</comment>
<sequence length="160" mass="18012">MNSARRVKTKRCSTCSLTLTGGGDAGSAHADAERWRGPCPRGSAAKITLHGRLDILSVNETKRKGNGEDIKHGSFETYCYGVDQNQRGYYGFAFVLSERLSEYLYAYECVNTKLLWLQAKIGFTRIFILGLYAPDILKSLEKRDARDRDEASCKRRSSKM</sequence>
<name>A0A4C1XSG0_EUMVA</name>
<dbReference type="EMBL" id="BGZK01000921">
    <property type="protein sequence ID" value="GBP65155.1"/>
    <property type="molecule type" value="Genomic_DNA"/>
</dbReference>
<dbReference type="Proteomes" id="UP000299102">
    <property type="component" value="Unassembled WGS sequence"/>
</dbReference>
<dbReference type="Gene3D" id="3.60.10.10">
    <property type="entry name" value="Endonuclease/exonuclease/phosphatase"/>
    <property type="match status" value="1"/>
</dbReference>
<protein>
    <submittedName>
        <fullName evidence="1">Uncharacterized protein</fullName>
    </submittedName>
</protein>
<evidence type="ECO:0000313" key="1">
    <source>
        <dbReference type="EMBL" id="GBP65155.1"/>
    </source>
</evidence>
<evidence type="ECO:0000313" key="2">
    <source>
        <dbReference type="Proteomes" id="UP000299102"/>
    </source>
</evidence>
<keyword evidence="2" id="KW-1185">Reference proteome</keyword>
<reference evidence="1 2" key="1">
    <citation type="journal article" date="2019" name="Commun. Biol.">
        <title>The bagworm genome reveals a unique fibroin gene that provides high tensile strength.</title>
        <authorList>
            <person name="Kono N."/>
            <person name="Nakamura H."/>
            <person name="Ohtoshi R."/>
            <person name="Tomita M."/>
            <person name="Numata K."/>
            <person name="Arakawa K."/>
        </authorList>
    </citation>
    <scope>NUCLEOTIDE SEQUENCE [LARGE SCALE GENOMIC DNA]</scope>
</reference>
<gene>
    <name evidence="1" type="ORF">EVAR_48632_1</name>
</gene>
<accession>A0A4C1XSG0</accession>
<dbReference type="OrthoDB" id="412793at2759"/>
<dbReference type="InterPro" id="IPR036691">
    <property type="entry name" value="Endo/exonu/phosph_ase_sf"/>
</dbReference>
<dbReference type="AlphaFoldDB" id="A0A4C1XSG0"/>
<organism evidence="1 2">
    <name type="scientific">Eumeta variegata</name>
    <name type="common">Bagworm moth</name>
    <name type="synonym">Eumeta japonica</name>
    <dbReference type="NCBI Taxonomy" id="151549"/>
    <lineage>
        <taxon>Eukaryota</taxon>
        <taxon>Metazoa</taxon>
        <taxon>Ecdysozoa</taxon>
        <taxon>Arthropoda</taxon>
        <taxon>Hexapoda</taxon>
        <taxon>Insecta</taxon>
        <taxon>Pterygota</taxon>
        <taxon>Neoptera</taxon>
        <taxon>Endopterygota</taxon>
        <taxon>Lepidoptera</taxon>
        <taxon>Glossata</taxon>
        <taxon>Ditrysia</taxon>
        <taxon>Tineoidea</taxon>
        <taxon>Psychidae</taxon>
        <taxon>Oiketicinae</taxon>
        <taxon>Eumeta</taxon>
    </lineage>
</organism>
<proteinExistence type="predicted"/>
<dbReference type="SUPFAM" id="SSF56219">
    <property type="entry name" value="DNase I-like"/>
    <property type="match status" value="1"/>
</dbReference>